<dbReference type="EMBL" id="MG822749">
    <property type="protein sequence ID" value="AXK15294.1"/>
    <property type="molecule type" value="Genomic_DNA"/>
</dbReference>
<keyword evidence="9" id="KW-1278">Translocase</keyword>
<organism evidence="10">
    <name type="scientific">Zele chlorophthalmus</name>
    <name type="common">Braconid wasp</name>
    <name type="synonym">Bracon chlorophthalmus</name>
    <dbReference type="NCBI Taxonomy" id="1080924"/>
    <lineage>
        <taxon>Eukaryota</taxon>
        <taxon>Metazoa</taxon>
        <taxon>Ecdysozoa</taxon>
        <taxon>Arthropoda</taxon>
        <taxon>Hexapoda</taxon>
        <taxon>Insecta</taxon>
        <taxon>Pterygota</taxon>
        <taxon>Neoptera</taxon>
        <taxon>Endopterygota</taxon>
        <taxon>Hymenoptera</taxon>
        <taxon>Apocrita</taxon>
        <taxon>Ichneumonoidea</taxon>
        <taxon>Braconidae</taxon>
        <taxon>Zeleinae</taxon>
        <taxon>Zele</taxon>
    </lineage>
</organism>
<comment type="function">
    <text evidence="9">Core subunit of the mitochondrial membrane respiratory chain NADH dehydrogenase (Complex I) which catalyzes electron transfer from NADH through the respiratory chain, using ubiquinone as an electron acceptor. Essential for the catalytic activity of complex I.</text>
</comment>
<dbReference type="GO" id="GO:0030964">
    <property type="term" value="C:NADH dehydrogenase complex"/>
    <property type="evidence" value="ECO:0007669"/>
    <property type="project" value="TreeGrafter"/>
</dbReference>
<keyword evidence="9" id="KW-0679">Respiratory chain</keyword>
<protein>
    <recommendedName>
        <fullName evidence="3 9">NADH-ubiquinone oxidoreductase chain 3</fullName>
        <ecNumber evidence="9">7.1.1.2</ecNumber>
    </recommendedName>
</protein>
<proteinExistence type="inferred from homology"/>
<evidence type="ECO:0000256" key="2">
    <source>
        <dbReference type="ARBA" id="ARBA00008472"/>
    </source>
</evidence>
<comment type="catalytic activity">
    <reaction evidence="8 9">
        <text>a ubiquinone + NADH + 5 H(+)(in) = a ubiquinol + NAD(+) + 4 H(+)(out)</text>
        <dbReference type="Rhea" id="RHEA:29091"/>
        <dbReference type="Rhea" id="RHEA-COMP:9565"/>
        <dbReference type="Rhea" id="RHEA-COMP:9566"/>
        <dbReference type="ChEBI" id="CHEBI:15378"/>
        <dbReference type="ChEBI" id="CHEBI:16389"/>
        <dbReference type="ChEBI" id="CHEBI:17976"/>
        <dbReference type="ChEBI" id="CHEBI:57540"/>
        <dbReference type="ChEBI" id="CHEBI:57945"/>
        <dbReference type="EC" id="7.1.1.2"/>
    </reaction>
</comment>
<keyword evidence="9" id="KW-0520">NAD</keyword>
<comment type="subcellular location">
    <subcellularLocation>
        <location evidence="1">Membrane</location>
    </subcellularLocation>
    <subcellularLocation>
        <location evidence="9">Mitochondrion membrane</location>
        <topology evidence="9">Multi-pass membrane protein</topology>
    </subcellularLocation>
</comment>
<evidence type="ECO:0000256" key="5">
    <source>
        <dbReference type="ARBA" id="ARBA00022692"/>
    </source>
</evidence>
<dbReference type="AlphaFoldDB" id="A0A345X0Q2"/>
<evidence type="ECO:0000256" key="9">
    <source>
        <dbReference type="RuleBase" id="RU003640"/>
    </source>
</evidence>
<keyword evidence="5 9" id="KW-0812">Transmembrane</keyword>
<evidence type="ECO:0000256" key="1">
    <source>
        <dbReference type="ARBA" id="ARBA00004370"/>
    </source>
</evidence>
<keyword evidence="9 10" id="KW-0496">Mitochondrion</keyword>
<evidence type="ECO:0000256" key="7">
    <source>
        <dbReference type="ARBA" id="ARBA00023136"/>
    </source>
</evidence>
<dbReference type="EC" id="7.1.1.2" evidence="9"/>
<keyword evidence="9" id="KW-0830">Ubiquinone</keyword>
<dbReference type="GO" id="GO:0031966">
    <property type="term" value="C:mitochondrial membrane"/>
    <property type="evidence" value="ECO:0007669"/>
    <property type="project" value="UniProtKB-SubCell"/>
</dbReference>
<comment type="similarity">
    <text evidence="2 9">Belongs to the complex I subunit 3 family.</text>
</comment>
<reference evidence="10" key="1">
    <citation type="submission" date="2018-01" db="EMBL/GenBank/DDBJ databases">
        <title>Mitochondrial Genomes of Zele cholophthalmus.</title>
        <authorList>
            <person name="Xu L."/>
        </authorList>
    </citation>
    <scope>NUCLEOTIDE SEQUENCE</scope>
</reference>
<dbReference type="Gene3D" id="1.20.58.1610">
    <property type="entry name" value="NADH:ubiquinone/plastoquinone oxidoreductase, chain 3"/>
    <property type="match status" value="1"/>
</dbReference>
<keyword evidence="7 9" id="KW-0472">Membrane</keyword>
<feature type="transmembrane region" description="Helical" evidence="9">
    <location>
        <begin position="83"/>
        <end position="103"/>
    </location>
</feature>
<dbReference type="Pfam" id="PF00507">
    <property type="entry name" value="Oxidored_q4"/>
    <property type="match status" value="1"/>
</dbReference>
<evidence type="ECO:0000256" key="3">
    <source>
        <dbReference type="ARBA" id="ARBA00021007"/>
    </source>
</evidence>
<keyword evidence="9" id="KW-0249">Electron transport</keyword>
<gene>
    <name evidence="10" type="primary">nad3</name>
</gene>
<dbReference type="GO" id="GO:0008137">
    <property type="term" value="F:NADH dehydrogenase (ubiquinone) activity"/>
    <property type="evidence" value="ECO:0007669"/>
    <property type="project" value="UniProtKB-UniRule"/>
</dbReference>
<keyword evidence="4 9" id="KW-0813">Transport</keyword>
<dbReference type="PANTHER" id="PTHR11058">
    <property type="entry name" value="NADH-UBIQUINONE OXIDOREDUCTASE CHAIN 3"/>
    <property type="match status" value="1"/>
</dbReference>
<dbReference type="InterPro" id="IPR000440">
    <property type="entry name" value="NADH_UbQ/plastoQ_OxRdtase_su3"/>
</dbReference>
<dbReference type="InterPro" id="IPR038430">
    <property type="entry name" value="NDAH_ubi_oxred_su3_sf"/>
</dbReference>
<feature type="transmembrane region" description="Helical" evidence="9">
    <location>
        <begin position="56"/>
        <end position="77"/>
    </location>
</feature>
<name>A0A345X0Q2_ZELCH</name>
<evidence type="ECO:0000313" key="10">
    <source>
        <dbReference type="EMBL" id="AXK15294.1"/>
    </source>
</evidence>
<evidence type="ECO:0000256" key="4">
    <source>
        <dbReference type="ARBA" id="ARBA00022448"/>
    </source>
</evidence>
<feature type="transmembrane region" description="Helical" evidence="9">
    <location>
        <begin position="6"/>
        <end position="25"/>
    </location>
</feature>
<geneLocation type="mitochondrion" evidence="10"/>
<keyword evidence="6 9" id="KW-1133">Transmembrane helix</keyword>
<dbReference type="PANTHER" id="PTHR11058:SF9">
    <property type="entry name" value="NADH-UBIQUINONE OXIDOREDUCTASE CHAIN 3"/>
    <property type="match status" value="1"/>
</dbReference>
<evidence type="ECO:0000256" key="8">
    <source>
        <dbReference type="ARBA" id="ARBA00049551"/>
    </source>
</evidence>
<sequence>MLMIYMMMFMMIILLSMYFMNFLLYKKLYYNRSKMSTFECGFETFESIRLPFSINFYLIAILFLIFDLEIIYLFPMIMLTKMITYKIWFFCSMLILLILYLGLEFEKSEGSLKWFI</sequence>
<accession>A0A345X0Q2</accession>
<evidence type="ECO:0000256" key="6">
    <source>
        <dbReference type="ARBA" id="ARBA00022989"/>
    </source>
</evidence>